<gene>
    <name evidence="2" type="ORF">Abor_031_068</name>
</gene>
<sequence length="69" mass="7461">MVKLTTSKRNSLPKSNFGLPGSRRYPMPDKAHAVNAKARAAQQVKAGGLSKSSQAKINAKANSIIRRKK</sequence>
<keyword evidence="3" id="KW-1185">Reference proteome</keyword>
<feature type="compositionally biased region" description="Polar residues" evidence="1">
    <location>
        <begin position="1"/>
        <end position="14"/>
    </location>
</feature>
<dbReference type="EMBL" id="BAMX01000031">
    <property type="protein sequence ID" value="GAN66902.1"/>
    <property type="molecule type" value="Genomic_DNA"/>
</dbReference>
<protein>
    <submittedName>
        <fullName evidence="2">Uncharacterized protein</fullName>
    </submittedName>
</protein>
<evidence type="ECO:0000256" key="1">
    <source>
        <dbReference type="SAM" id="MobiDB-lite"/>
    </source>
</evidence>
<dbReference type="STRING" id="1231341.Abor_031_068"/>
<accession>A0A6N3SWX1</accession>
<dbReference type="AlphaFoldDB" id="A0A0D6NLE2"/>
<evidence type="ECO:0000313" key="3">
    <source>
        <dbReference type="Proteomes" id="UP000032670"/>
    </source>
</evidence>
<dbReference type="Proteomes" id="UP000032670">
    <property type="component" value="Unassembled WGS sequence"/>
</dbReference>
<accession>A0A0D6NLE2</accession>
<comment type="caution">
    <text evidence="2">The sequence shown here is derived from an EMBL/GenBank/DDBJ whole genome shotgun (WGS) entry which is preliminary data.</text>
</comment>
<name>A0A0D6NLE2_9PROT</name>
<organism evidence="2 3">
    <name type="scientific">Acetobacter orientalis</name>
    <dbReference type="NCBI Taxonomy" id="146474"/>
    <lineage>
        <taxon>Bacteria</taxon>
        <taxon>Pseudomonadati</taxon>
        <taxon>Pseudomonadota</taxon>
        <taxon>Alphaproteobacteria</taxon>
        <taxon>Acetobacterales</taxon>
        <taxon>Acetobacteraceae</taxon>
        <taxon>Acetobacter</taxon>
    </lineage>
</organism>
<reference evidence="2 3" key="1">
    <citation type="submission" date="2012-11" db="EMBL/GenBank/DDBJ databases">
        <title>Whole genome sequence of Acetobacter orientalis 21F-2.</title>
        <authorList>
            <person name="Azuma Y."/>
            <person name="Higashiura N."/>
            <person name="Hirakawa H."/>
            <person name="Matsushita K."/>
        </authorList>
    </citation>
    <scope>NUCLEOTIDE SEQUENCE [LARGE SCALE GENOMIC DNA]</scope>
    <source>
        <strain evidence="2 3">21F-2</strain>
    </source>
</reference>
<proteinExistence type="predicted"/>
<evidence type="ECO:0000313" key="2">
    <source>
        <dbReference type="EMBL" id="GAN66902.1"/>
    </source>
</evidence>
<feature type="region of interest" description="Disordered" evidence="1">
    <location>
        <begin position="1"/>
        <end position="28"/>
    </location>
</feature>